<evidence type="ECO:0000256" key="3">
    <source>
        <dbReference type="ARBA" id="ARBA00004406"/>
    </source>
</evidence>
<evidence type="ECO:0000256" key="11">
    <source>
        <dbReference type="ARBA" id="ARBA00043906"/>
    </source>
</evidence>
<dbReference type="FunFam" id="1.10.630.10:FF:000182">
    <property type="entry name" value="Cytochrome P450 3A4"/>
    <property type="match status" value="1"/>
</dbReference>
<comment type="similarity">
    <text evidence="4 13">Belongs to the cytochrome P450 family.</text>
</comment>
<dbReference type="InterPro" id="IPR050705">
    <property type="entry name" value="Cytochrome_P450_3A"/>
</dbReference>
<evidence type="ECO:0000313" key="15">
    <source>
        <dbReference type="Proteomes" id="UP000759131"/>
    </source>
</evidence>
<comment type="function">
    <text evidence="11">Cytochromes P450 are a group of heme-thiolate monooxygenases. They oxidize a variety of structurally unrelated compounds, including steroids, fatty acids, and xenobiotics.</text>
</comment>
<keyword evidence="7" id="KW-0256">Endoplasmic reticulum</keyword>
<dbReference type="Gene3D" id="1.10.630.10">
    <property type="entry name" value="Cytochrome P450"/>
    <property type="match status" value="1"/>
</dbReference>
<organism evidence="14">
    <name type="scientific">Medioppia subpectinata</name>
    <dbReference type="NCBI Taxonomy" id="1979941"/>
    <lineage>
        <taxon>Eukaryota</taxon>
        <taxon>Metazoa</taxon>
        <taxon>Ecdysozoa</taxon>
        <taxon>Arthropoda</taxon>
        <taxon>Chelicerata</taxon>
        <taxon>Arachnida</taxon>
        <taxon>Acari</taxon>
        <taxon>Acariformes</taxon>
        <taxon>Sarcoptiformes</taxon>
        <taxon>Oribatida</taxon>
        <taxon>Brachypylina</taxon>
        <taxon>Oppioidea</taxon>
        <taxon>Oppiidae</taxon>
        <taxon>Medioppia</taxon>
    </lineage>
</organism>
<dbReference type="GO" id="GO:0005789">
    <property type="term" value="C:endoplasmic reticulum membrane"/>
    <property type="evidence" value="ECO:0007669"/>
    <property type="project" value="UniProtKB-SubCell"/>
</dbReference>
<dbReference type="SUPFAM" id="SSF48264">
    <property type="entry name" value="Cytochrome P450"/>
    <property type="match status" value="1"/>
</dbReference>
<dbReference type="GO" id="GO:0020037">
    <property type="term" value="F:heme binding"/>
    <property type="evidence" value="ECO:0007669"/>
    <property type="project" value="InterPro"/>
</dbReference>
<keyword evidence="15" id="KW-1185">Reference proteome</keyword>
<keyword evidence="7" id="KW-0492">Microsome</keyword>
<evidence type="ECO:0000256" key="8">
    <source>
        <dbReference type="ARBA" id="ARBA00023002"/>
    </source>
</evidence>
<keyword evidence="9 12" id="KW-0408">Iron</keyword>
<dbReference type="PANTHER" id="PTHR24302:SF15">
    <property type="entry name" value="FATTY-ACID PEROXYGENASE"/>
    <property type="match status" value="1"/>
</dbReference>
<dbReference type="InterPro" id="IPR002401">
    <property type="entry name" value="Cyt_P450_E_grp-I"/>
</dbReference>
<dbReference type="PANTHER" id="PTHR24302">
    <property type="entry name" value="CYTOCHROME P450 FAMILY 3"/>
    <property type="match status" value="1"/>
</dbReference>
<gene>
    <name evidence="14" type="ORF">OSB1V03_LOCUS19270</name>
</gene>
<evidence type="ECO:0000256" key="9">
    <source>
        <dbReference type="ARBA" id="ARBA00023004"/>
    </source>
</evidence>
<dbReference type="InterPro" id="IPR017972">
    <property type="entry name" value="Cyt_P450_CS"/>
</dbReference>
<protein>
    <recommendedName>
        <fullName evidence="16">Cytochrome P450</fullName>
    </recommendedName>
</protein>
<evidence type="ECO:0000313" key="14">
    <source>
        <dbReference type="EMBL" id="CAD7642715.1"/>
    </source>
</evidence>
<accession>A0A7R9LJ87</accession>
<dbReference type="PRINTS" id="PR00463">
    <property type="entry name" value="EP450I"/>
</dbReference>
<keyword evidence="5 12" id="KW-0349">Heme</keyword>
<dbReference type="OrthoDB" id="5853500at2759"/>
<evidence type="ECO:0000256" key="4">
    <source>
        <dbReference type="ARBA" id="ARBA00010617"/>
    </source>
</evidence>
<dbReference type="Pfam" id="PF00067">
    <property type="entry name" value="p450"/>
    <property type="match status" value="1"/>
</dbReference>
<feature type="binding site" description="axial binding residue" evidence="12">
    <location>
        <position position="434"/>
    </location>
    <ligand>
        <name>heme</name>
        <dbReference type="ChEBI" id="CHEBI:30413"/>
    </ligand>
    <ligandPart>
        <name>Fe</name>
        <dbReference type="ChEBI" id="CHEBI:18248"/>
    </ligandPart>
</feature>
<dbReference type="GO" id="GO:0008395">
    <property type="term" value="F:steroid hydroxylase activity"/>
    <property type="evidence" value="ECO:0007669"/>
    <property type="project" value="TreeGrafter"/>
</dbReference>
<dbReference type="EMBL" id="CAJPIZ010027773">
    <property type="protein sequence ID" value="CAG2119321.1"/>
    <property type="molecule type" value="Genomic_DNA"/>
</dbReference>
<evidence type="ECO:0000256" key="13">
    <source>
        <dbReference type="RuleBase" id="RU000461"/>
    </source>
</evidence>
<dbReference type="GO" id="GO:0016705">
    <property type="term" value="F:oxidoreductase activity, acting on paired donors, with incorporation or reduction of molecular oxygen"/>
    <property type="evidence" value="ECO:0007669"/>
    <property type="project" value="InterPro"/>
</dbReference>
<proteinExistence type="inferred from homology"/>
<keyword evidence="10 13" id="KW-0503">Monooxygenase</keyword>
<evidence type="ECO:0000256" key="2">
    <source>
        <dbReference type="ARBA" id="ARBA00004174"/>
    </source>
</evidence>
<evidence type="ECO:0000256" key="1">
    <source>
        <dbReference type="ARBA" id="ARBA00001971"/>
    </source>
</evidence>
<sequence>RNFGFFKTLGLKGPKPVVIFGNLLDYLFVSKPDLEVQRMKQFGKLYGIFEGGKPFIQVSEPEIIKQILVKDFRLFNTKPRIIQEGNRVIDQMLLTSKGDTWRRARTAVSPAFTIGRMRKQYPHVRHCVREHLLPVLYTHADSRTPCDLKLVYSYFALSAINRCAFGVPTDPYRDLQHPLVANAWPVFRLPVWKMYALQVLPTALLRTFNIDSFFNETCIKNIDRTIRQIIRAKASAGDNGDDFISAVMHSKPDVYDDQDVDSLVMATKTDDHNAVREPLTEDEVVAQGFNMYTAGFDQMANLMAFVSYELALKPEAQERLYAEIVAAGAQSDGEIGYDELRRLPYMDAVVNETLRLHATPVKLRRTPGMDFPLTGTGIVIRKGQPLEIPIYANHHSDEYFPDAESFIPDRFLPENRDNIKPYTFLPFSAGPRVCVGQPFVLLETKLALFHALRRFRFAVHKDTKVPPIVKTHPMIKGLVSLYLSVVARD</sequence>
<dbReference type="GO" id="GO:0005506">
    <property type="term" value="F:iron ion binding"/>
    <property type="evidence" value="ECO:0007669"/>
    <property type="project" value="InterPro"/>
</dbReference>
<dbReference type="EMBL" id="OC882348">
    <property type="protein sequence ID" value="CAD7642715.1"/>
    <property type="molecule type" value="Genomic_DNA"/>
</dbReference>
<dbReference type="Proteomes" id="UP000759131">
    <property type="component" value="Unassembled WGS sequence"/>
</dbReference>
<evidence type="ECO:0008006" key="16">
    <source>
        <dbReference type="Google" id="ProtNLM"/>
    </source>
</evidence>
<feature type="non-terminal residue" evidence="14">
    <location>
        <position position="1"/>
    </location>
</feature>
<dbReference type="InterPro" id="IPR036396">
    <property type="entry name" value="Cyt_P450_sf"/>
</dbReference>
<evidence type="ECO:0000256" key="10">
    <source>
        <dbReference type="ARBA" id="ARBA00023033"/>
    </source>
</evidence>
<dbReference type="AlphaFoldDB" id="A0A7R9LJ87"/>
<evidence type="ECO:0000256" key="7">
    <source>
        <dbReference type="ARBA" id="ARBA00022848"/>
    </source>
</evidence>
<name>A0A7R9LJ87_9ACAR</name>
<dbReference type="PRINTS" id="PR00385">
    <property type="entry name" value="P450"/>
</dbReference>
<comment type="cofactor">
    <cofactor evidence="1 12">
        <name>heme</name>
        <dbReference type="ChEBI" id="CHEBI:30413"/>
    </cofactor>
</comment>
<dbReference type="InterPro" id="IPR001128">
    <property type="entry name" value="Cyt_P450"/>
</dbReference>
<keyword evidence="8 13" id="KW-0560">Oxidoreductase</keyword>
<keyword evidence="6 12" id="KW-0479">Metal-binding</keyword>
<evidence type="ECO:0000256" key="12">
    <source>
        <dbReference type="PIRSR" id="PIRSR602401-1"/>
    </source>
</evidence>
<evidence type="ECO:0000256" key="5">
    <source>
        <dbReference type="ARBA" id="ARBA00022617"/>
    </source>
</evidence>
<comment type="subcellular location">
    <subcellularLocation>
        <location evidence="3">Endoplasmic reticulum membrane</location>
        <topology evidence="3">Peripheral membrane protein</topology>
    </subcellularLocation>
    <subcellularLocation>
        <location evidence="2">Microsome membrane</location>
        <topology evidence="2">Peripheral membrane protein</topology>
    </subcellularLocation>
</comment>
<dbReference type="PROSITE" id="PS00086">
    <property type="entry name" value="CYTOCHROME_P450"/>
    <property type="match status" value="1"/>
</dbReference>
<reference evidence="14" key="1">
    <citation type="submission" date="2020-11" db="EMBL/GenBank/DDBJ databases">
        <authorList>
            <person name="Tran Van P."/>
        </authorList>
    </citation>
    <scope>NUCLEOTIDE SEQUENCE</scope>
</reference>
<evidence type="ECO:0000256" key="6">
    <source>
        <dbReference type="ARBA" id="ARBA00022723"/>
    </source>
</evidence>